<evidence type="ECO:0000313" key="9">
    <source>
        <dbReference type="Proteomes" id="UP000191039"/>
    </source>
</evidence>
<organism evidence="7 9">
    <name type="scientific">Mycolicibacterium diernhoferi</name>
    <dbReference type="NCBI Taxonomy" id="1801"/>
    <lineage>
        <taxon>Bacteria</taxon>
        <taxon>Bacillati</taxon>
        <taxon>Actinomycetota</taxon>
        <taxon>Actinomycetes</taxon>
        <taxon>Mycobacteriales</taxon>
        <taxon>Mycobacteriaceae</taxon>
        <taxon>Mycolicibacterium</taxon>
    </lineage>
</organism>
<dbReference type="AlphaFoldDB" id="A0A1T3WMN3"/>
<reference evidence="8 10" key="2">
    <citation type="submission" date="2017-10" db="EMBL/GenBank/DDBJ databases">
        <title>The new phylogeny of genus Mycobacterium.</title>
        <authorList>
            <person name="Tortoli E."/>
            <person name="Trovato A."/>
            <person name="Cirillo D.M."/>
        </authorList>
    </citation>
    <scope>NUCLEOTIDE SEQUENCE [LARGE SCALE GENOMIC DNA]</scope>
    <source>
        <strain evidence="8 10">IP141170001</strain>
    </source>
</reference>
<evidence type="ECO:0000256" key="4">
    <source>
        <dbReference type="ARBA" id="ARBA00023136"/>
    </source>
</evidence>
<dbReference type="EMBL" id="PDCR01000034">
    <property type="protein sequence ID" value="PEG52245.1"/>
    <property type="molecule type" value="Genomic_DNA"/>
</dbReference>
<dbReference type="Proteomes" id="UP000191039">
    <property type="component" value="Unassembled WGS sequence"/>
</dbReference>
<dbReference type="GO" id="GO:0016874">
    <property type="term" value="F:ligase activity"/>
    <property type="evidence" value="ECO:0007669"/>
    <property type="project" value="UniProtKB-KW"/>
</dbReference>
<dbReference type="InterPro" id="IPR007016">
    <property type="entry name" value="O-antigen_ligase-rel_domated"/>
</dbReference>
<dbReference type="EMBL" id="MIJD01000034">
    <property type="protein sequence ID" value="OPE55381.1"/>
    <property type="molecule type" value="Genomic_DNA"/>
</dbReference>
<protein>
    <submittedName>
        <fullName evidence="8">O-antigen ligase domain-containing protein</fullName>
    </submittedName>
</protein>
<keyword evidence="10" id="KW-1185">Reference proteome</keyword>
<feature type="domain" description="O-antigen ligase-related" evidence="6">
    <location>
        <begin position="132"/>
        <end position="271"/>
    </location>
</feature>
<proteinExistence type="predicted"/>
<keyword evidence="2 5" id="KW-0812">Transmembrane</keyword>
<feature type="transmembrane region" description="Helical" evidence="5">
    <location>
        <begin position="99"/>
        <end position="117"/>
    </location>
</feature>
<feature type="transmembrane region" description="Helical" evidence="5">
    <location>
        <begin position="259"/>
        <end position="279"/>
    </location>
</feature>
<keyword evidence="8" id="KW-0436">Ligase</keyword>
<feature type="transmembrane region" description="Helical" evidence="5">
    <location>
        <begin position="24"/>
        <end position="42"/>
    </location>
</feature>
<evidence type="ECO:0000256" key="5">
    <source>
        <dbReference type="SAM" id="Phobius"/>
    </source>
</evidence>
<feature type="transmembrane region" description="Helical" evidence="5">
    <location>
        <begin position="75"/>
        <end position="93"/>
    </location>
</feature>
<keyword evidence="3 5" id="KW-1133">Transmembrane helix</keyword>
<feature type="transmembrane region" description="Helical" evidence="5">
    <location>
        <begin position="48"/>
        <end position="68"/>
    </location>
</feature>
<dbReference type="RefSeq" id="WP_073856961.1">
    <property type="nucleotide sequence ID" value="NZ_MIJD01000034.1"/>
</dbReference>
<reference evidence="7 9" key="1">
    <citation type="submission" date="2016-09" db="EMBL/GenBank/DDBJ databases">
        <title>genome sequences of unsequenced Mycobacteria.</title>
        <authorList>
            <person name="Greninger A.L."/>
            <person name="Jerome K.R."/>
            <person name="Mcnair B."/>
            <person name="Wallis C."/>
            <person name="Fang F."/>
        </authorList>
    </citation>
    <scope>NUCLEOTIDE SEQUENCE [LARGE SCALE GENOMIC DNA]</scope>
    <source>
        <strain evidence="7 9">BM1</strain>
    </source>
</reference>
<name>A0A1T3WMN3_9MYCO</name>
<keyword evidence="4 5" id="KW-0472">Membrane</keyword>
<evidence type="ECO:0000256" key="2">
    <source>
        <dbReference type="ARBA" id="ARBA00022692"/>
    </source>
</evidence>
<feature type="transmembrane region" description="Helical" evidence="5">
    <location>
        <begin position="291"/>
        <end position="311"/>
    </location>
</feature>
<accession>A0A1T3WMN3</accession>
<evidence type="ECO:0000256" key="3">
    <source>
        <dbReference type="ARBA" id="ARBA00022989"/>
    </source>
</evidence>
<feature type="transmembrane region" description="Helical" evidence="5">
    <location>
        <begin position="170"/>
        <end position="190"/>
    </location>
</feature>
<evidence type="ECO:0000313" key="10">
    <source>
        <dbReference type="Proteomes" id="UP000220340"/>
    </source>
</evidence>
<evidence type="ECO:0000259" key="6">
    <source>
        <dbReference type="Pfam" id="PF04932"/>
    </source>
</evidence>
<dbReference type="Pfam" id="PF04932">
    <property type="entry name" value="Wzy_C"/>
    <property type="match status" value="1"/>
</dbReference>
<gene>
    <name evidence="7" type="ORF">BV510_05385</name>
    <name evidence="8" type="ORF">CRI78_22240</name>
</gene>
<evidence type="ECO:0000313" key="8">
    <source>
        <dbReference type="EMBL" id="PEG52245.1"/>
    </source>
</evidence>
<dbReference type="Proteomes" id="UP000220340">
    <property type="component" value="Unassembled WGS sequence"/>
</dbReference>
<feature type="transmembrane region" description="Helical" evidence="5">
    <location>
        <begin position="124"/>
        <end position="141"/>
    </location>
</feature>
<sequence>MLLGVTALLLPLVLIRIKDIARPALLLMIFTAVYALSSWLGTNQSQGYVHTTALLCTGTAFITFAVYGSAILQFASVRALIIIIVLTNVVAISTANFTMNAAGATLLYVVAFGYLVLMRRQESNGGLIATLFFLSGMAIALSFEVRSLIVDSVLFIVAFYCATRLPKRAYWIGGITVSASVILGTIWFFLNIERSTFIAEASVRIREWTGARVESGRDVLWPSILHAVSETPIFGLGAGALPRDVLTTQLSAHNYYLQVYMQVGLLGIGLLVAFLLSAWKRLSTATTGAGRFGSALFLLFLVHNGTEVLMFQNNTLIGVPAWCAIGLALSLDTAAASSESTPNELHKLENSRARSWH</sequence>
<comment type="caution">
    <text evidence="7">The sequence shown here is derived from an EMBL/GenBank/DDBJ whole genome shotgun (WGS) entry which is preliminary data.</text>
</comment>
<evidence type="ECO:0000256" key="1">
    <source>
        <dbReference type="ARBA" id="ARBA00004141"/>
    </source>
</evidence>
<comment type="subcellular location">
    <subcellularLocation>
        <location evidence="1">Membrane</location>
        <topology evidence="1">Multi-pass membrane protein</topology>
    </subcellularLocation>
</comment>
<evidence type="ECO:0000313" key="7">
    <source>
        <dbReference type="EMBL" id="OPE55381.1"/>
    </source>
</evidence>